<evidence type="ECO:0000313" key="3">
    <source>
        <dbReference type="EMBL" id="KHN77197.1"/>
    </source>
</evidence>
<dbReference type="Gene3D" id="3.10.20.90">
    <property type="entry name" value="Phosphatidylinositol 3-kinase Catalytic Subunit, Chain A, domain 1"/>
    <property type="match status" value="1"/>
</dbReference>
<dbReference type="GO" id="GO:0045454">
    <property type="term" value="P:cell redox homeostasis"/>
    <property type="evidence" value="ECO:0007669"/>
    <property type="project" value="TreeGrafter"/>
</dbReference>
<dbReference type="CDD" id="cd14473">
    <property type="entry name" value="FERM_B-lobe"/>
    <property type="match status" value="1"/>
</dbReference>
<dbReference type="SMART" id="SM00248">
    <property type="entry name" value="ANK"/>
    <property type="match status" value="3"/>
</dbReference>
<dbReference type="InterPro" id="IPR051594">
    <property type="entry name" value="KRIT1/FRMD8"/>
</dbReference>
<reference evidence="3 4" key="1">
    <citation type="submission" date="2014-11" db="EMBL/GenBank/DDBJ databases">
        <title>Genetic blueprint of the zoonotic pathogen Toxocara canis.</title>
        <authorList>
            <person name="Zhu X.-Q."/>
            <person name="Korhonen P.K."/>
            <person name="Cai H."/>
            <person name="Young N.D."/>
            <person name="Nejsum P."/>
            <person name="von Samson-Himmelstjerna G."/>
            <person name="Boag P.R."/>
            <person name="Tan P."/>
            <person name="Li Q."/>
            <person name="Min J."/>
            <person name="Yang Y."/>
            <person name="Wang X."/>
            <person name="Fang X."/>
            <person name="Hall R.S."/>
            <person name="Hofmann A."/>
            <person name="Sternberg P.W."/>
            <person name="Jex A.R."/>
            <person name="Gasser R.B."/>
        </authorList>
    </citation>
    <scope>NUCLEOTIDE SEQUENCE [LARGE SCALE GENOMIC DNA]</scope>
    <source>
        <strain evidence="3">PN_DK_2014</strain>
    </source>
</reference>
<dbReference type="Pfam" id="PF12796">
    <property type="entry name" value="Ank_2"/>
    <property type="match status" value="1"/>
</dbReference>
<dbReference type="SUPFAM" id="SSF48403">
    <property type="entry name" value="Ankyrin repeat"/>
    <property type="match status" value="1"/>
</dbReference>
<feature type="repeat" description="ANK" evidence="1">
    <location>
        <begin position="404"/>
        <end position="429"/>
    </location>
</feature>
<dbReference type="InterPro" id="IPR035963">
    <property type="entry name" value="FERM_2"/>
</dbReference>
<dbReference type="SUPFAM" id="SSF47031">
    <property type="entry name" value="Second domain of FERM"/>
    <property type="match status" value="1"/>
</dbReference>
<dbReference type="OMA" id="WHGKVES"/>
<dbReference type="InterPro" id="IPR014352">
    <property type="entry name" value="FERM/acyl-CoA-bd_prot_sf"/>
</dbReference>
<organism evidence="3 4">
    <name type="scientific">Toxocara canis</name>
    <name type="common">Canine roundworm</name>
    <dbReference type="NCBI Taxonomy" id="6265"/>
    <lineage>
        <taxon>Eukaryota</taxon>
        <taxon>Metazoa</taxon>
        <taxon>Ecdysozoa</taxon>
        <taxon>Nematoda</taxon>
        <taxon>Chromadorea</taxon>
        <taxon>Rhabditida</taxon>
        <taxon>Spirurina</taxon>
        <taxon>Ascaridomorpha</taxon>
        <taxon>Ascaridoidea</taxon>
        <taxon>Toxocaridae</taxon>
        <taxon>Toxocara</taxon>
    </lineage>
</organism>
<accession>A0A0B2V6V4</accession>
<dbReference type="InterPro" id="IPR000299">
    <property type="entry name" value="FERM_domain"/>
</dbReference>
<dbReference type="Gene3D" id="1.20.80.10">
    <property type="match status" value="1"/>
</dbReference>
<evidence type="ECO:0000259" key="2">
    <source>
        <dbReference type="PROSITE" id="PS50057"/>
    </source>
</evidence>
<dbReference type="PANTHER" id="PTHR13283:SF11">
    <property type="entry name" value="KREV INTERACTION TRAPPED PROTEIN 1"/>
    <property type="match status" value="1"/>
</dbReference>
<dbReference type="OrthoDB" id="194358at2759"/>
<dbReference type="InterPro" id="IPR002110">
    <property type="entry name" value="Ankyrin_rpt"/>
</dbReference>
<dbReference type="Pfam" id="PF24522">
    <property type="entry name" value="KRIT1_FRMD8_FERM_C"/>
    <property type="match status" value="1"/>
</dbReference>
<dbReference type="Pfam" id="PF00373">
    <property type="entry name" value="FERM_M"/>
    <property type="match status" value="1"/>
</dbReference>
<proteinExistence type="predicted"/>
<dbReference type="InterPro" id="IPR019749">
    <property type="entry name" value="Band_41_domain"/>
</dbReference>
<dbReference type="AlphaFoldDB" id="A0A0B2V6V4"/>
<dbReference type="InterPro" id="IPR011993">
    <property type="entry name" value="PH-like_dom_sf"/>
</dbReference>
<dbReference type="GO" id="GO:0005886">
    <property type="term" value="C:plasma membrane"/>
    <property type="evidence" value="ECO:0007669"/>
    <property type="project" value="TreeGrafter"/>
</dbReference>
<dbReference type="STRING" id="6265.A0A0B2V6V4"/>
<dbReference type="InterPro" id="IPR043058">
    <property type="entry name" value="NUDIX_sf"/>
</dbReference>
<dbReference type="PROSITE" id="PS50088">
    <property type="entry name" value="ANK_REPEAT"/>
    <property type="match status" value="2"/>
</dbReference>
<dbReference type="PROSITE" id="PS50297">
    <property type="entry name" value="ANK_REP_REGION"/>
    <property type="match status" value="1"/>
</dbReference>
<dbReference type="InterPro" id="IPR019748">
    <property type="entry name" value="FERM_central"/>
</dbReference>
<sequence length="775" mass="87419">MEVSIAIVQLRQTALSEQHNVCTANDYDLLLVNEPSSSSRFSNRLQFPTCRVPHNGQPAELRQTALSEQHNVCTANDYDLLLVNEPSSSSRFSNRLQFPTCRVPHNGQPAEVAFNAARHLSARMPRRVVAVPLWENADTACYTDHLLFPGSPHPIFLCVPLLEKDKNATKSTEIGRFENLARVLNCCLTDGETFDVETRHLAFRLEEWLRMEQRRDPRFISTLFVRPISLGRIRSCAHNPAYDPEQSMLCHNMMGHGKNAEAQRKSCDLAEEVRRSNDARARMIGDEKYDMFIMNPLFGSGLHYSNKDNAPSYFAAGRTERHGSSFSSRKVSGESWPILYPLHKAAYDDNAAEVKRLLAMGMTANEVDNASWTPLHYCAFYNNLKAMEVLLLNTSTDVNIPNKAGSTALHFAALQANAYMVELLLSHSAIDVNARDCKGQRALDVCACVPKAEYQKVAKLLREWNRLDKIQVEMMDGGNAQLALVQGQETSAGQLHTEMCKELKLNATSASLFAIWICSDRLSLQLKADHKPLLHMSKWRSKIAKFGNDENAKSNDDTPKIFFRRDARVALRTEKATKLTPMALSLLYEEARCNYLKGLYPCSDSDVALLASIILRIIYGHNYQLTEKMLQRIVPKHRIPTSESALKTLMGKIESEHRSTKANNLIALQQHFLQICWRFCVYGSTFFDAIVFMNKPMKGSLPVHVGVNDYGLHLINSDSKTLFNTYPLKGLQWSIKPDRPYLEVHAGAFGHDFTLRTPQASHINNLLTRLTGTTK</sequence>
<gene>
    <name evidence="3" type="primary">KRIT1</name>
    <name evidence="3" type="ORF">Tcan_15477</name>
</gene>
<keyword evidence="1" id="KW-0040">ANK repeat</keyword>
<dbReference type="InterPro" id="IPR057096">
    <property type="entry name" value="KRIT1_FRMD8_FERM_C"/>
</dbReference>
<dbReference type="Proteomes" id="UP000031036">
    <property type="component" value="Unassembled WGS sequence"/>
</dbReference>
<evidence type="ECO:0000256" key="1">
    <source>
        <dbReference type="PROSITE-ProRule" id="PRU00023"/>
    </source>
</evidence>
<dbReference type="Gene3D" id="2.30.29.30">
    <property type="entry name" value="Pleckstrin-homology domain (PH domain)/Phosphotyrosine-binding domain (PTB)"/>
    <property type="match status" value="1"/>
</dbReference>
<name>A0A0B2V6V4_TOXCA</name>
<comment type="caution">
    <text evidence="3">The sequence shown here is derived from an EMBL/GenBank/DDBJ whole genome shotgun (WGS) entry which is preliminary data.</text>
</comment>
<dbReference type="SMART" id="SM00295">
    <property type="entry name" value="B41"/>
    <property type="match status" value="1"/>
</dbReference>
<dbReference type="EMBL" id="JPKZ01002351">
    <property type="protein sequence ID" value="KHN77197.1"/>
    <property type="molecule type" value="Genomic_DNA"/>
</dbReference>
<keyword evidence="4" id="KW-1185">Reference proteome</keyword>
<dbReference type="Pfam" id="PF00023">
    <property type="entry name" value="Ank"/>
    <property type="match status" value="1"/>
</dbReference>
<dbReference type="Gene3D" id="3.30.70.2240">
    <property type="entry name" value="KRIT, N-terminal Nudix domain, NPxY motif-rich region"/>
    <property type="match status" value="1"/>
</dbReference>
<evidence type="ECO:0000313" key="4">
    <source>
        <dbReference type="Proteomes" id="UP000031036"/>
    </source>
</evidence>
<feature type="domain" description="FERM" evidence="2">
    <location>
        <begin position="468"/>
        <end position="775"/>
    </location>
</feature>
<dbReference type="Gene3D" id="1.25.40.20">
    <property type="entry name" value="Ankyrin repeat-containing domain"/>
    <property type="match status" value="1"/>
</dbReference>
<dbReference type="InterPro" id="IPR036770">
    <property type="entry name" value="Ankyrin_rpt-contain_sf"/>
</dbReference>
<feature type="repeat" description="ANK" evidence="1">
    <location>
        <begin position="370"/>
        <end position="403"/>
    </location>
</feature>
<dbReference type="GO" id="GO:2000114">
    <property type="term" value="P:regulation of establishment of cell polarity"/>
    <property type="evidence" value="ECO:0007669"/>
    <property type="project" value="TreeGrafter"/>
</dbReference>
<dbReference type="PROSITE" id="PS50057">
    <property type="entry name" value="FERM_3"/>
    <property type="match status" value="1"/>
</dbReference>
<dbReference type="PANTHER" id="PTHR13283">
    <property type="entry name" value="KREV INTERACTION TRAPPED 1-RELATED"/>
    <property type="match status" value="1"/>
</dbReference>
<protein>
    <submittedName>
        <fullName evidence="3">Krev interaction trapped protein 1</fullName>
    </submittedName>
</protein>